<dbReference type="KEGG" id="kst:KSMBR1_3912"/>
<gene>
    <name evidence="1" type="ORF">KSMBR1_3912</name>
</gene>
<dbReference type="EMBL" id="LT934425">
    <property type="protein sequence ID" value="SOH06384.1"/>
    <property type="molecule type" value="Genomic_DNA"/>
</dbReference>
<dbReference type="AlphaFoldDB" id="A0A2C9CKV5"/>
<protein>
    <submittedName>
        <fullName evidence="1">Uncharacterized protein</fullName>
    </submittedName>
</protein>
<dbReference type="RefSeq" id="WP_099326796.1">
    <property type="nucleotide sequence ID" value="NZ_LT934425.1"/>
</dbReference>
<dbReference type="Proteomes" id="UP000221734">
    <property type="component" value="Chromosome Kuenenia_stuttgartiensis_MBR1"/>
</dbReference>
<proteinExistence type="predicted"/>
<accession>A0A2C9CKV5</accession>
<evidence type="ECO:0000313" key="2">
    <source>
        <dbReference type="Proteomes" id="UP000221734"/>
    </source>
</evidence>
<organism evidence="1 2">
    <name type="scientific">Kuenenia stuttgartiensis</name>
    <dbReference type="NCBI Taxonomy" id="174633"/>
    <lineage>
        <taxon>Bacteria</taxon>
        <taxon>Pseudomonadati</taxon>
        <taxon>Planctomycetota</taxon>
        <taxon>Candidatus Brocadiia</taxon>
        <taxon>Candidatus Brocadiales</taxon>
        <taxon>Candidatus Brocadiaceae</taxon>
        <taxon>Candidatus Kuenenia</taxon>
    </lineage>
</organism>
<keyword evidence="2" id="KW-1185">Reference proteome</keyword>
<evidence type="ECO:0000313" key="1">
    <source>
        <dbReference type="EMBL" id="SOH06384.1"/>
    </source>
</evidence>
<sequence length="81" mass="9138">MKKGLFITSAIVLLLVFLAQYTVSGSQKAEAVSKEHTRQNIHRIQIPFIANNGQVDGLVTFYANTFKPNQTNALPWFSEKR</sequence>
<name>A0A2C9CKV5_KUEST</name>
<reference evidence="2" key="1">
    <citation type="submission" date="2017-10" db="EMBL/GenBank/DDBJ databases">
        <authorList>
            <person name="Frank J."/>
        </authorList>
    </citation>
    <scope>NUCLEOTIDE SEQUENCE [LARGE SCALE GENOMIC DNA]</scope>
</reference>